<dbReference type="PROSITE" id="PS51910">
    <property type="entry name" value="GH18_2"/>
    <property type="match status" value="1"/>
</dbReference>
<keyword evidence="12" id="KW-1185">Reference proteome</keyword>
<dbReference type="GO" id="GO:0008843">
    <property type="term" value="F:endochitinase activity"/>
    <property type="evidence" value="ECO:0007669"/>
    <property type="project" value="UniProtKB-EC"/>
</dbReference>
<feature type="signal peptide" evidence="9">
    <location>
        <begin position="1"/>
        <end position="17"/>
    </location>
</feature>
<dbReference type="OrthoDB" id="3012298at2759"/>
<keyword evidence="4" id="KW-0119">Carbohydrate metabolism</keyword>
<feature type="chain" id="PRO_5013843709" evidence="9">
    <location>
        <begin position="18"/>
        <end position="309"/>
    </location>
</feature>
<gene>
    <name evidence="11" type="ORF">ARMGADRAFT_1060481</name>
</gene>
<keyword evidence="3" id="KW-0146">Chitin degradation</keyword>
<evidence type="ECO:0000256" key="3">
    <source>
        <dbReference type="ARBA" id="ARBA00023024"/>
    </source>
</evidence>
<dbReference type="EMBL" id="KZ293649">
    <property type="protein sequence ID" value="PBK97215.1"/>
    <property type="molecule type" value="Genomic_DNA"/>
</dbReference>
<keyword evidence="6" id="KW-0624">Polysaccharide degradation</keyword>
<evidence type="ECO:0000256" key="9">
    <source>
        <dbReference type="SAM" id="SignalP"/>
    </source>
</evidence>
<dbReference type="InterPro" id="IPR001223">
    <property type="entry name" value="Glyco_hydro18_cat"/>
</dbReference>
<dbReference type="GO" id="GO:0006032">
    <property type="term" value="P:chitin catabolic process"/>
    <property type="evidence" value="ECO:0007669"/>
    <property type="project" value="UniProtKB-KW"/>
</dbReference>
<evidence type="ECO:0000259" key="10">
    <source>
        <dbReference type="PROSITE" id="PS51910"/>
    </source>
</evidence>
<dbReference type="CDD" id="cd00598">
    <property type="entry name" value="GH18_chitinase-like"/>
    <property type="match status" value="1"/>
</dbReference>
<dbReference type="Pfam" id="PF00704">
    <property type="entry name" value="Glyco_hydro_18"/>
    <property type="match status" value="1"/>
</dbReference>
<evidence type="ECO:0000313" key="12">
    <source>
        <dbReference type="Proteomes" id="UP000217790"/>
    </source>
</evidence>
<proteinExistence type="inferred from homology"/>
<dbReference type="PROSITE" id="PS01095">
    <property type="entry name" value="GH18_1"/>
    <property type="match status" value="1"/>
</dbReference>
<dbReference type="AlphaFoldDB" id="A0A2H3DPU4"/>
<keyword evidence="2 7" id="KW-0378">Hydrolase</keyword>
<evidence type="ECO:0000256" key="1">
    <source>
        <dbReference type="ARBA" id="ARBA00000822"/>
    </source>
</evidence>
<evidence type="ECO:0000256" key="4">
    <source>
        <dbReference type="ARBA" id="ARBA00023277"/>
    </source>
</evidence>
<evidence type="ECO:0000256" key="5">
    <source>
        <dbReference type="ARBA" id="ARBA00023295"/>
    </source>
</evidence>
<accession>A0A2H3DPU4</accession>
<comment type="catalytic activity">
    <reaction evidence="1">
        <text>Random endo-hydrolysis of N-acetyl-beta-D-glucosaminide (1-&gt;4)-beta-linkages in chitin and chitodextrins.</text>
        <dbReference type="EC" id="3.2.1.14"/>
    </reaction>
</comment>
<dbReference type="InterPro" id="IPR001579">
    <property type="entry name" value="Glyco_hydro_18_chit_AS"/>
</dbReference>
<dbReference type="Proteomes" id="UP000217790">
    <property type="component" value="Unassembled WGS sequence"/>
</dbReference>
<dbReference type="InterPro" id="IPR017853">
    <property type="entry name" value="GH"/>
</dbReference>
<evidence type="ECO:0000256" key="7">
    <source>
        <dbReference type="RuleBase" id="RU000489"/>
    </source>
</evidence>
<evidence type="ECO:0000256" key="8">
    <source>
        <dbReference type="RuleBase" id="RU004453"/>
    </source>
</evidence>
<protein>
    <submittedName>
        <fullName evidence="11">Glycoside hydrolase</fullName>
    </submittedName>
</protein>
<dbReference type="OMA" id="STEYTDC"/>
<comment type="similarity">
    <text evidence="8">Belongs to the glycosyl hydrolase 18 family.</text>
</comment>
<dbReference type="GO" id="GO:0000272">
    <property type="term" value="P:polysaccharide catabolic process"/>
    <property type="evidence" value="ECO:0007669"/>
    <property type="project" value="UniProtKB-KW"/>
</dbReference>
<reference evidence="12" key="1">
    <citation type="journal article" date="2017" name="Nat. Ecol. Evol.">
        <title>Genome expansion and lineage-specific genetic innovations in the forest pathogenic fungi Armillaria.</title>
        <authorList>
            <person name="Sipos G."/>
            <person name="Prasanna A.N."/>
            <person name="Walter M.C."/>
            <person name="O'Connor E."/>
            <person name="Balint B."/>
            <person name="Krizsan K."/>
            <person name="Kiss B."/>
            <person name="Hess J."/>
            <person name="Varga T."/>
            <person name="Slot J."/>
            <person name="Riley R."/>
            <person name="Boka B."/>
            <person name="Rigling D."/>
            <person name="Barry K."/>
            <person name="Lee J."/>
            <person name="Mihaltcheva S."/>
            <person name="LaButti K."/>
            <person name="Lipzen A."/>
            <person name="Waldron R."/>
            <person name="Moloney N.M."/>
            <person name="Sperisen C."/>
            <person name="Kredics L."/>
            <person name="Vagvoelgyi C."/>
            <person name="Patrignani A."/>
            <person name="Fitzpatrick D."/>
            <person name="Nagy I."/>
            <person name="Doyle S."/>
            <person name="Anderson J.B."/>
            <person name="Grigoriev I.V."/>
            <person name="Gueldener U."/>
            <person name="Muensterkoetter M."/>
            <person name="Nagy L.G."/>
        </authorList>
    </citation>
    <scope>NUCLEOTIDE SEQUENCE [LARGE SCALE GENOMIC DNA]</scope>
    <source>
        <strain evidence="12">Ar21-2</strain>
    </source>
</reference>
<sequence>MLYSFLLFAICFFAARADFEEAQVILDLSTANSTQSAPHWVVYADQYQSGVTGPPAASTIEGYNVFILSFLLTEGAWDKAYEWTTLTADERTAIKSDYAAAGIKLLVSVFGSTDVPTTSGADPNATATTMAAWVIEYGLDGIDVDYEVGIRGTAEEWLISFTTALRASLPKDKYIVTHAPVAPWFTPNSYVGGGYTKINKEVGDLIDWYNIQGSTEYTDCDGLLAASSKTWPETAMFEIANNGVDLSKLVIGKPATASDATNGHMNASMLATCLETAKKSGWAGGAMAWQYPNADASWISTVRSLSWPV</sequence>
<dbReference type="SUPFAM" id="SSF51445">
    <property type="entry name" value="(Trans)glycosidases"/>
    <property type="match status" value="1"/>
</dbReference>
<organism evidence="11 12">
    <name type="scientific">Armillaria gallica</name>
    <name type="common">Bulbous honey fungus</name>
    <name type="synonym">Armillaria bulbosa</name>
    <dbReference type="NCBI Taxonomy" id="47427"/>
    <lineage>
        <taxon>Eukaryota</taxon>
        <taxon>Fungi</taxon>
        <taxon>Dikarya</taxon>
        <taxon>Basidiomycota</taxon>
        <taxon>Agaricomycotina</taxon>
        <taxon>Agaricomycetes</taxon>
        <taxon>Agaricomycetidae</taxon>
        <taxon>Agaricales</taxon>
        <taxon>Marasmiineae</taxon>
        <taxon>Physalacriaceae</taxon>
        <taxon>Armillaria</taxon>
    </lineage>
</organism>
<dbReference type="InParanoid" id="A0A2H3DPU4"/>
<name>A0A2H3DPU4_ARMGA</name>
<keyword evidence="5 7" id="KW-0326">Glycosidase</keyword>
<keyword evidence="9" id="KW-0732">Signal</keyword>
<evidence type="ECO:0000256" key="6">
    <source>
        <dbReference type="ARBA" id="ARBA00023326"/>
    </source>
</evidence>
<evidence type="ECO:0000313" key="11">
    <source>
        <dbReference type="EMBL" id="PBK97215.1"/>
    </source>
</evidence>
<evidence type="ECO:0000256" key="2">
    <source>
        <dbReference type="ARBA" id="ARBA00022801"/>
    </source>
</evidence>
<dbReference type="Gene3D" id="3.20.20.80">
    <property type="entry name" value="Glycosidases"/>
    <property type="match status" value="1"/>
</dbReference>
<feature type="domain" description="GH18" evidence="10">
    <location>
        <begin position="38"/>
        <end position="309"/>
    </location>
</feature>